<gene>
    <name evidence="7" type="ordered locus">Turpa_1236</name>
</gene>
<accession>I4B3M7</accession>
<evidence type="ECO:0000256" key="5">
    <source>
        <dbReference type="ARBA" id="ARBA00022842"/>
    </source>
</evidence>
<name>I4B3M7_TURPD</name>
<dbReference type="AlphaFoldDB" id="I4B3M7"/>
<keyword evidence="4" id="KW-0378">Hydrolase</keyword>
<evidence type="ECO:0000256" key="1">
    <source>
        <dbReference type="ARBA" id="ARBA00022649"/>
    </source>
</evidence>
<keyword evidence="5" id="KW-0460">Magnesium</keyword>
<dbReference type="PATRIC" id="fig|869212.3.peg.1225"/>
<dbReference type="PANTHER" id="PTHR42740">
    <property type="entry name" value="RIBONUCLEASE VAPC3"/>
    <property type="match status" value="1"/>
</dbReference>
<dbReference type="InterPro" id="IPR051749">
    <property type="entry name" value="PINc/VapC_TA_RNase"/>
</dbReference>
<reference evidence="7 8" key="1">
    <citation type="submission" date="2012-06" db="EMBL/GenBank/DDBJ databases">
        <title>The complete chromosome of genome of Turneriella parva DSM 21527.</title>
        <authorList>
            <consortium name="US DOE Joint Genome Institute (JGI-PGF)"/>
            <person name="Lucas S."/>
            <person name="Han J."/>
            <person name="Lapidus A."/>
            <person name="Bruce D."/>
            <person name="Goodwin L."/>
            <person name="Pitluck S."/>
            <person name="Peters L."/>
            <person name="Kyrpides N."/>
            <person name="Mavromatis K."/>
            <person name="Ivanova N."/>
            <person name="Mikhailova N."/>
            <person name="Chertkov O."/>
            <person name="Detter J.C."/>
            <person name="Tapia R."/>
            <person name="Han C."/>
            <person name="Land M."/>
            <person name="Hauser L."/>
            <person name="Markowitz V."/>
            <person name="Cheng J.-F."/>
            <person name="Hugenholtz P."/>
            <person name="Woyke T."/>
            <person name="Wu D."/>
            <person name="Gronow S."/>
            <person name="Wellnitz S."/>
            <person name="Brambilla E."/>
            <person name="Klenk H.-P."/>
            <person name="Eisen J.A."/>
        </authorList>
    </citation>
    <scope>NUCLEOTIDE SEQUENCE [LARGE SCALE GENOMIC DNA]</scope>
    <source>
        <strain evidence="8">ATCC BAA-1111 / DSM 21527 / NCTC 11395 / H</strain>
    </source>
</reference>
<dbReference type="PANTHER" id="PTHR42740:SF1">
    <property type="entry name" value="RIBONUCLEASE VAPC3"/>
    <property type="match status" value="1"/>
</dbReference>
<keyword evidence="3" id="KW-0479">Metal-binding</keyword>
<sequence length="134" mass="15214">MVLVDMSVFIPFLKNQDTPETRALDRIIEDKIPFGISPYTYQELLQGVKTPAEFSLLKAYLETQRIYDLTQGLESFAAAARMFFDCQKAGLTIRRGADLLIAQTAIENKLSLLHSDRDFIHLASIQKNLKCIEC</sequence>
<dbReference type="EMBL" id="CP002959">
    <property type="protein sequence ID" value="AFM11884.1"/>
    <property type="molecule type" value="Genomic_DNA"/>
</dbReference>
<keyword evidence="8" id="KW-1185">Reference proteome</keyword>
<dbReference type="GO" id="GO:0004540">
    <property type="term" value="F:RNA nuclease activity"/>
    <property type="evidence" value="ECO:0007669"/>
    <property type="project" value="TreeGrafter"/>
</dbReference>
<dbReference type="SUPFAM" id="SSF88723">
    <property type="entry name" value="PIN domain-like"/>
    <property type="match status" value="1"/>
</dbReference>
<dbReference type="InterPro" id="IPR002716">
    <property type="entry name" value="PIN_dom"/>
</dbReference>
<evidence type="ECO:0000313" key="7">
    <source>
        <dbReference type="EMBL" id="AFM11884.1"/>
    </source>
</evidence>
<dbReference type="GO" id="GO:0016787">
    <property type="term" value="F:hydrolase activity"/>
    <property type="evidence" value="ECO:0007669"/>
    <property type="project" value="UniProtKB-KW"/>
</dbReference>
<feature type="domain" description="PIN" evidence="6">
    <location>
        <begin position="2"/>
        <end position="123"/>
    </location>
</feature>
<organism evidence="7 8">
    <name type="scientific">Turneriella parva (strain ATCC BAA-1111 / DSM 21527 / NCTC 11395 / H)</name>
    <name type="common">Leptospira parva</name>
    <dbReference type="NCBI Taxonomy" id="869212"/>
    <lineage>
        <taxon>Bacteria</taxon>
        <taxon>Pseudomonadati</taxon>
        <taxon>Spirochaetota</taxon>
        <taxon>Spirochaetia</taxon>
        <taxon>Leptospirales</taxon>
        <taxon>Leptospiraceae</taxon>
        <taxon>Turneriella</taxon>
    </lineage>
</organism>
<dbReference type="STRING" id="869212.Turpa_1236"/>
<dbReference type="CDD" id="cd18762">
    <property type="entry name" value="PIN_MtVapC3-like"/>
    <property type="match status" value="1"/>
</dbReference>
<dbReference type="Proteomes" id="UP000006048">
    <property type="component" value="Chromosome"/>
</dbReference>
<keyword evidence="2" id="KW-0540">Nuclease</keyword>
<dbReference type="GO" id="GO:0046872">
    <property type="term" value="F:metal ion binding"/>
    <property type="evidence" value="ECO:0007669"/>
    <property type="project" value="UniProtKB-KW"/>
</dbReference>
<evidence type="ECO:0000256" key="3">
    <source>
        <dbReference type="ARBA" id="ARBA00022723"/>
    </source>
</evidence>
<dbReference type="HOGENOM" id="CLU_118482_1_3_12"/>
<evidence type="ECO:0000256" key="2">
    <source>
        <dbReference type="ARBA" id="ARBA00022722"/>
    </source>
</evidence>
<evidence type="ECO:0000256" key="4">
    <source>
        <dbReference type="ARBA" id="ARBA00022801"/>
    </source>
</evidence>
<protein>
    <submittedName>
        <fullName evidence="7">PilT protein domain protein</fullName>
    </submittedName>
</protein>
<evidence type="ECO:0000259" key="6">
    <source>
        <dbReference type="Pfam" id="PF01850"/>
    </source>
</evidence>
<dbReference type="KEGG" id="tpx:Turpa_1236"/>
<dbReference type="Pfam" id="PF01850">
    <property type="entry name" value="PIN"/>
    <property type="match status" value="1"/>
</dbReference>
<dbReference type="InterPro" id="IPR029060">
    <property type="entry name" value="PIN-like_dom_sf"/>
</dbReference>
<keyword evidence="1" id="KW-1277">Toxin-antitoxin system</keyword>
<dbReference type="Gene3D" id="3.40.50.1010">
    <property type="entry name" value="5'-nuclease"/>
    <property type="match status" value="1"/>
</dbReference>
<proteinExistence type="predicted"/>
<evidence type="ECO:0000313" key="8">
    <source>
        <dbReference type="Proteomes" id="UP000006048"/>
    </source>
</evidence>
<dbReference type="RefSeq" id="WP_014802400.1">
    <property type="nucleotide sequence ID" value="NC_018020.1"/>
</dbReference>
<dbReference type="OrthoDB" id="9811788at2"/>